<dbReference type="InterPro" id="IPR036291">
    <property type="entry name" value="NAD(P)-bd_dom_sf"/>
</dbReference>
<dbReference type="PANTHER" id="PTHR10366">
    <property type="entry name" value="NAD DEPENDENT EPIMERASE/DEHYDRATASE"/>
    <property type="match status" value="1"/>
</dbReference>
<proteinExistence type="inferred from homology"/>
<dbReference type="KEGG" id="arac:E0W69_002815"/>
<gene>
    <name evidence="4" type="ORF">E0W69_002815</name>
</gene>
<reference evidence="4 5" key="1">
    <citation type="submission" date="2019-09" db="EMBL/GenBank/DDBJ databases">
        <title>Complete genome sequence of Arachidicoccus sp. B3-10 isolated from apple orchard soil.</title>
        <authorList>
            <person name="Kim H.S."/>
            <person name="Han K.-I."/>
            <person name="Suh M.K."/>
            <person name="Lee K.C."/>
            <person name="Eom M.K."/>
            <person name="Kim J.-S."/>
            <person name="Kang S.W."/>
            <person name="Sin Y."/>
            <person name="Lee J.-S."/>
        </authorList>
    </citation>
    <scope>NUCLEOTIDE SEQUENCE [LARGE SCALE GENOMIC DNA]</scope>
    <source>
        <strain evidence="4 5">B3-10</strain>
    </source>
</reference>
<dbReference type="PROSITE" id="PS51257">
    <property type="entry name" value="PROKAR_LIPOPROTEIN"/>
    <property type="match status" value="1"/>
</dbReference>
<dbReference type="FunFam" id="3.40.50.720:FF:000336">
    <property type="entry name" value="Aldehyde reductase"/>
    <property type="match status" value="1"/>
</dbReference>
<name>A0A5P2GAD3_9BACT</name>
<dbReference type="SUPFAM" id="SSF51735">
    <property type="entry name" value="NAD(P)-binding Rossmann-fold domains"/>
    <property type="match status" value="1"/>
</dbReference>
<keyword evidence="5" id="KW-1185">Reference proteome</keyword>
<evidence type="ECO:0000313" key="4">
    <source>
        <dbReference type="EMBL" id="QES90892.1"/>
    </source>
</evidence>
<evidence type="ECO:0000256" key="1">
    <source>
        <dbReference type="ARBA" id="ARBA00023002"/>
    </source>
</evidence>
<comment type="similarity">
    <text evidence="2">Belongs to the NAD(P)-dependent epimerase/dehydratase family. Dihydroflavonol-4-reductase subfamily.</text>
</comment>
<feature type="domain" description="NAD-dependent epimerase/dehydratase" evidence="3">
    <location>
        <begin position="6"/>
        <end position="246"/>
    </location>
</feature>
<sequence length="341" mass="38040">MEAQKVLLTGITGFLGCHTAIKLLEKGYKVVGTFRDQKRLDATKQTISRYTDKLSNLSFVETNLLDENQWYEITKYVDFVQHIASPFSKILPKDENELIRPAKKGTLSIMDAASKNGVKRVVMTSALGAICYGKTNEELQSVFDEKDWTNIANLDDTTPYYRSKTIAEKTAWDFLATDKSGLELTTVCPSAILGPVFENDYGASVNIIVSLLNGSTPVIPKIEFDIVDVRSVADLLILAMELPQAANNRYIAAATHFTYKEIAKILKVAYPKRTIPTIELPNSFSKLLSFFMPILRPVLLENKVRKIDASKATKELDWTPLSGQEAILSCAKSLFDLEVVK</sequence>
<dbReference type="Gene3D" id="3.40.50.720">
    <property type="entry name" value="NAD(P)-binding Rossmann-like Domain"/>
    <property type="match status" value="1"/>
</dbReference>
<protein>
    <submittedName>
        <fullName evidence="4">NAD-dependent epimerase/dehydratase family protein</fullName>
    </submittedName>
</protein>
<dbReference type="OrthoDB" id="9778052at2"/>
<dbReference type="EMBL" id="CP044016">
    <property type="protein sequence ID" value="QES90892.1"/>
    <property type="molecule type" value="Genomic_DNA"/>
</dbReference>
<dbReference type="PANTHER" id="PTHR10366:SF564">
    <property type="entry name" value="STEROL-4-ALPHA-CARBOXYLATE 3-DEHYDROGENASE, DECARBOXYLATING"/>
    <property type="match status" value="1"/>
</dbReference>
<dbReference type="GO" id="GO:0016616">
    <property type="term" value="F:oxidoreductase activity, acting on the CH-OH group of donors, NAD or NADP as acceptor"/>
    <property type="evidence" value="ECO:0007669"/>
    <property type="project" value="TreeGrafter"/>
</dbReference>
<dbReference type="InterPro" id="IPR001509">
    <property type="entry name" value="Epimerase_deHydtase"/>
</dbReference>
<organism evidence="4 5">
    <name type="scientific">Rhizosphaericola mali</name>
    <dbReference type="NCBI Taxonomy" id="2545455"/>
    <lineage>
        <taxon>Bacteria</taxon>
        <taxon>Pseudomonadati</taxon>
        <taxon>Bacteroidota</taxon>
        <taxon>Chitinophagia</taxon>
        <taxon>Chitinophagales</taxon>
        <taxon>Chitinophagaceae</taxon>
        <taxon>Rhizosphaericola</taxon>
    </lineage>
</organism>
<dbReference type="InterPro" id="IPR050425">
    <property type="entry name" value="NAD(P)_dehydrat-like"/>
</dbReference>
<dbReference type="Pfam" id="PF01370">
    <property type="entry name" value="Epimerase"/>
    <property type="match status" value="1"/>
</dbReference>
<dbReference type="AlphaFoldDB" id="A0A5P2GAD3"/>
<keyword evidence="1" id="KW-0560">Oxidoreductase</keyword>
<evidence type="ECO:0000256" key="2">
    <source>
        <dbReference type="ARBA" id="ARBA00023445"/>
    </source>
</evidence>
<evidence type="ECO:0000259" key="3">
    <source>
        <dbReference type="Pfam" id="PF01370"/>
    </source>
</evidence>
<evidence type="ECO:0000313" key="5">
    <source>
        <dbReference type="Proteomes" id="UP000292424"/>
    </source>
</evidence>
<accession>A0A5P2GAD3</accession>
<dbReference type="Proteomes" id="UP000292424">
    <property type="component" value="Chromosome"/>
</dbReference>